<dbReference type="AlphaFoldDB" id="A0AA40EUW1"/>
<evidence type="ECO:0000313" key="3">
    <source>
        <dbReference type="Proteomes" id="UP001172155"/>
    </source>
</evidence>
<accession>A0AA40EUW1</accession>
<comment type="caution">
    <text evidence="2">The sequence shown here is derived from an EMBL/GenBank/DDBJ whole genome shotgun (WGS) entry which is preliminary data.</text>
</comment>
<name>A0AA40EUW1_9PEZI</name>
<dbReference type="EMBL" id="JAUKUD010000004">
    <property type="protein sequence ID" value="KAK0745999.1"/>
    <property type="molecule type" value="Genomic_DNA"/>
</dbReference>
<keyword evidence="3" id="KW-1185">Reference proteome</keyword>
<proteinExistence type="predicted"/>
<feature type="region of interest" description="Disordered" evidence="1">
    <location>
        <begin position="342"/>
        <end position="373"/>
    </location>
</feature>
<feature type="compositionally biased region" description="Pro residues" evidence="1">
    <location>
        <begin position="243"/>
        <end position="254"/>
    </location>
</feature>
<organism evidence="2 3">
    <name type="scientific">Schizothecium vesticola</name>
    <dbReference type="NCBI Taxonomy" id="314040"/>
    <lineage>
        <taxon>Eukaryota</taxon>
        <taxon>Fungi</taxon>
        <taxon>Dikarya</taxon>
        <taxon>Ascomycota</taxon>
        <taxon>Pezizomycotina</taxon>
        <taxon>Sordariomycetes</taxon>
        <taxon>Sordariomycetidae</taxon>
        <taxon>Sordariales</taxon>
        <taxon>Schizotheciaceae</taxon>
        <taxon>Schizothecium</taxon>
    </lineage>
</organism>
<evidence type="ECO:0000313" key="2">
    <source>
        <dbReference type="EMBL" id="KAK0745999.1"/>
    </source>
</evidence>
<sequence>MRLLNPDHTTWATTFAHVARRYHHLRRARPRLVEKLPTAGPDDGLSFRGAAPWNRFLRLGDKTSNFHNPDPVWSYSQHDALLVYPRPSPSCSSPGHLYHIYDPSTAHHTPVPFGVRGKHIRRVRLAHGVLIFEWTEAHRYREFARRHFVTAFRVSPTPTVGVTFLSEWKLHCLGLPLTRYDGFLSTHSRSHYAAYLGQPNRSIYVDHPIEQLAVWDLSSPSPAPSPIPFPAAAVSVGLWTAPYHPPQPPQPNEPTAPTTAPTTEQGVGGPPVIHRLSWRDLTFYCLRRRTTPQLRELRLDEQNLYLVEEGHPLTNGQHSSLMPPAGGGHVVKCTGIPVVPFSSSSGLSRRGSSRDGDGDGGGAGAVYGPAWVH</sequence>
<dbReference type="Proteomes" id="UP001172155">
    <property type="component" value="Unassembled WGS sequence"/>
</dbReference>
<evidence type="ECO:0000256" key="1">
    <source>
        <dbReference type="SAM" id="MobiDB-lite"/>
    </source>
</evidence>
<feature type="region of interest" description="Disordered" evidence="1">
    <location>
        <begin position="241"/>
        <end position="271"/>
    </location>
</feature>
<feature type="non-terminal residue" evidence="2">
    <location>
        <position position="373"/>
    </location>
</feature>
<gene>
    <name evidence="2" type="ORF">B0T18DRAFT_410630</name>
</gene>
<feature type="compositionally biased region" description="Low complexity" evidence="1">
    <location>
        <begin position="255"/>
        <end position="265"/>
    </location>
</feature>
<protein>
    <submittedName>
        <fullName evidence="2">Uncharacterized protein</fullName>
    </submittedName>
</protein>
<reference evidence="2" key="1">
    <citation type="submission" date="2023-06" db="EMBL/GenBank/DDBJ databases">
        <title>Genome-scale phylogeny and comparative genomics of the fungal order Sordariales.</title>
        <authorList>
            <consortium name="Lawrence Berkeley National Laboratory"/>
            <person name="Hensen N."/>
            <person name="Bonometti L."/>
            <person name="Westerberg I."/>
            <person name="Brannstrom I.O."/>
            <person name="Guillou S."/>
            <person name="Cros-Aarteil S."/>
            <person name="Calhoun S."/>
            <person name="Haridas S."/>
            <person name="Kuo A."/>
            <person name="Mondo S."/>
            <person name="Pangilinan J."/>
            <person name="Riley R."/>
            <person name="LaButti K."/>
            <person name="Andreopoulos B."/>
            <person name="Lipzen A."/>
            <person name="Chen C."/>
            <person name="Yanf M."/>
            <person name="Daum C."/>
            <person name="Ng V."/>
            <person name="Clum A."/>
            <person name="Steindorff A."/>
            <person name="Ohm R."/>
            <person name="Martin F."/>
            <person name="Silar P."/>
            <person name="Natvig D."/>
            <person name="Lalanne C."/>
            <person name="Gautier V."/>
            <person name="Ament-velasquez S.L."/>
            <person name="Kruys A."/>
            <person name="Hutchinson M.I."/>
            <person name="Powell A.J."/>
            <person name="Barry K."/>
            <person name="Miller A.N."/>
            <person name="Grigoriev I.V."/>
            <person name="Debuchy R."/>
            <person name="Gladieux P."/>
            <person name="Thoren M.H."/>
            <person name="Johannesson H."/>
        </authorList>
    </citation>
    <scope>NUCLEOTIDE SEQUENCE</scope>
    <source>
        <strain evidence="2">SMH3187-1</strain>
    </source>
</reference>